<feature type="compositionally biased region" description="Basic and acidic residues" evidence="1">
    <location>
        <begin position="1"/>
        <end position="10"/>
    </location>
</feature>
<organism evidence="2 3">
    <name type="scientific">Pleurostoma richardsiae</name>
    <dbReference type="NCBI Taxonomy" id="41990"/>
    <lineage>
        <taxon>Eukaryota</taxon>
        <taxon>Fungi</taxon>
        <taxon>Dikarya</taxon>
        <taxon>Ascomycota</taxon>
        <taxon>Pezizomycotina</taxon>
        <taxon>Sordariomycetes</taxon>
        <taxon>Sordariomycetidae</taxon>
        <taxon>Calosphaeriales</taxon>
        <taxon>Pleurostomataceae</taxon>
        <taxon>Pleurostoma</taxon>
    </lineage>
</organism>
<gene>
    <name evidence="2" type="ORF">NKR23_g4221</name>
</gene>
<keyword evidence="3" id="KW-1185">Reference proteome</keyword>
<evidence type="ECO:0000256" key="1">
    <source>
        <dbReference type="SAM" id="MobiDB-lite"/>
    </source>
</evidence>
<dbReference type="EMBL" id="JANBVO010000010">
    <property type="protein sequence ID" value="KAJ9149340.1"/>
    <property type="molecule type" value="Genomic_DNA"/>
</dbReference>
<name>A0AA38RRS5_9PEZI</name>
<feature type="compositionally biased region" description="Low complexity" evidence="1">
    <location>
        <begin position="269"/>
        <end position="281"/>
    </location>
</feature>
<sequence>MSEDLERLPSYDESLEEPPSIERAEEAAAAEGKDGPLSAVNSNDSADGAGPSSSPSALPPPPDYARYDPGATGFVLGAPFIYTTTGAPRYQLQQRLTHAGKPYQLRIRPLLPSESRRLSVASAGAATTTDGGGLAGASLSRSFSASAPFASLDLVPYDDDTSLYMVHSLGIVGSSRVEITGLRHSRTLPGHIRFDRSLLLPAAAAAGGACKFWHMTRNRARDSMREENQRRMQRRGYHAEEEWDRVLLFHAEGGGAGAVASGLLLGHRRGSSSSSSSSSSRAGRRWKDGRGAVLATEEEDGRRLELTQAGRDAPQRTREALLACWIGRAWTSGILSWEGLDDEYLRL</sequence>
<accession>A0AA38RRS5</accession>
<dbReference type="Proteomes" id="UP001174694">
    <property type="component" value="Unassembled WGS sequence"/>
</dbReference>
<feature type="compositionally biased region" description="Basic and acidic residues" evidence="1">
    <location>
        <begin position="20"/>
        <end position="34"/>
    </location>
</feature>
<dbReference type="AlphaFoldDB" id="A0AA38RRS5"/>
<feature type="compositionally biased region" description="Low complexity" evidence="1">
    <location>
        <begin position="42"/>
        <end position="56"/>
    </location>
</feature>
<protein>
    <submittedName>
        <fullName evidence="2">Uncharacterized protein</fullName>
    </submittedName>
</protein>
<reference evidence="2" key="1">
    <citation type="submission" date="2022-07" db="EMBL/GenBank/DDBJ databases">
        <title>Fungi with potential for degradation of polypropylene.</title>
        <authorList>
            <person name="Gostincar C."/>
        </authorList>
    </citation>
    <scope>NUCLEOTIDE SEQUENCE</scope>
    <source>
        <strain evidence="2">EXF-13308</strain>
    </source>
</reference>
<feature type="region of interest" description="Disordered" evidence="1">
    <location>
        <begin position="1"/>
        <end position="65"/>
    </location>
</feature>
<evidence type="ECO:0000313" key="3">
    <source>
        <dbReference type="Proteomes" id="UP001174694"/>
    </source>
</evidence>
<comment type="caution">
    <text evidence="2">The sequence shown here is derived from an EMBL/GenBank/DDBJ whole genome shotgun (WGS) entry which is preliminary data.</text>
</comment>
<feature type="region of interest" description="Disordered" evidence="1">
    <location>
        <begin position="269"/>
        <end position="292"/>
    </location>
</feature>
<proteinExistence type="predicted"/>
<evidence type="ECO:0000313" key="2">
    <source>
        <dbReference type="EMBL" id="KAJ9149340.1"/>
    </source>
</evidence>